<evidence type="ECO:0000313" key="1">
    <source>
        <dbReference type="EMBL" id="KAJ9652100.1"/>
    </source>
</evidence>
<organism evidence="1 2">
    <name type="scientific">Neophaeococcomyces mojaviensis</name>
    <dbReference type="NCBI Taxonomy" id="3383035"/>
    <lineage>
        <taxon>Eukaryota</taxon>
        <taxon>Fungi</taxon>
        <taxon>Dikarya</taxon>
        <taxon>Ascomycota</taxon>
        <taxon>Pezizomycotina</taxon>
        <taxon>Eurotiomycetes</taxon>
        <taxon>Chaetothyriomycetidae</taxon>
        <taxon>Chaetothyriales</taxon>
        <taxon>Chaetothyriales incertae sedis</taxon>
        <taxon>Neophaeococcomyces</taxon>
    </lineage>
</organism>
<protein>
    <submittedName>
        <fullName evidence="1">Uncharacterized protein</fullName>
    </submittedName>
</protein>
<proteinExistence type="predicted"/>
<reference evidence="1" key="1">
    <citation type="submission" date="2022-10" db="EMBL/GenBank/DDBJ databases">
        <title>Culturing micro-colonial fungi from biological soil crusts in the Mojave desert and describing Neophaeococcomyces mojavensis, and introducing the new genera and species Taxawa tesnikishii.</title>
        <authorList>
            <person name="Kurbessoian T."/>
            <person name="Stajich J.E."/>
        </authorList>
    </citation>
    <scope>NUCLEOTIDE SEQUENCE</scope>
    <source>
        <strain evidence="1">JES_112</strain>
    </source>
</reference>
<sequence length="304" mass="34742">MTFLVYQSDTNPNAPMIICCDVDDSFLKPVLADLQHARSTGDSTDWRLVQALLLQQMTINMDEGVWNVTKDVRTIEKGQITEIAQRNLTRDFRGLNDSLRHAIHIIEALQAAIQTLKPWVGEYEADQRQRYNHHPGEMTLSQPQHQMASPSSNQIPLPKETHLDSLKDSLQILENLSLRAASTESRLRNEINLKYNIITQTDARAMKAISVVTLVFLPATFVSTIFSMSFFNQPSLDQPWGVSGNFWLYWAIAMPLTLVAVLLWVEGVRVWNWAAEQVETWQQERRRKKFLRAGQVSGLEMGHL</sequence>
<name>A0ACC2ZWP3_9EURO</name>
<dbReference type="Proteomes" id="UP001172386">
    <property type="component" value="Unassembled WGS sequence"/>
</dbReference>
<keyword evidence="2" id="KW-1185">Reference proteome</keyword>
<dbReference type="EMBL" id="JAPDRQ010000218">
    <property type="protein sequence ID" value="KAJ9652100.1"/>
    <property type="molecule type" value="Genomic_DNA"/>
</dbReference>
<gene>
    <name evidence="1" type="ORF">H2198_008657</name>
</gene>
<accession>A0ACC2ZWP3</accession>
<evidence type="ECO:0000313" key="2">
    <source>
        <dbReference type="Proteomes" id="UP001172386"/>
    </source>
</evidence>
<comment type="caution">
    <text evidence="1">The sequence shown here is derived from an EMBL/GenBank/DDBJ whole genome shotgun (WGS) entry which is preliminary data.</text>
</comment>